<protein>
    <submittedName>
        <fullName evidence="3">HigA family addiction module antidote protein</fullName>
    </submittedName>
</protein>
<evidence type="ECO:0000313" key="3">
    <source>
        <dbReference type="EMBL" id="TYO64546.1"/>
    </source>
</evidence>
<dbReference type="RefSeq" id="WP_148741366.1">
    <property type="nucleotide sequence ID" value="NZ_VSTH01000070.1"/>
</dbReference>
<comment type="caution">
    <text evidence="3">The sequence shown here is derived from an EMBL/GenBank/DDBJ whole genome shotgun (WGS) entry which is preliminary data.</text>
</comment>
<reference evidence="3 4" key="1">
    <citation type="submission" date="2019-08" db="EMBL/GenBank/DDBJ databases">
        <title>Bradyrhizobium hipponensis sp. nov., a rhizobium isolated from a Lupinus angustifolius root nodule in Tunisia.</title>
        <authorList>
            <person name="Off K."/>
            <person name="Rejili M."/>
            <person name="Mars M."/>
            <person name="Brachmann A."/>
            <person name="Marin M."/>
        </authorList>
    </citation>
    <scope>NUCLEOTIDE SEQUENCE [LARGE SCALE GENOMIC DNA]</scope>
    <source>
        <strain evidence="4">aSej3</strain>
    </source>
</reference>
<keyword evidence="4" id="KW-1185">Reference proteome</keyword>
<dbReference type="SMART" id="SM00530">
    <property type="entry name" value="HTH_XRE"/>
    <property type="match status" value="1"/>
</dbReference>
<dbReference type="EMBL" id="VSTH01000070">
    <property type="protein sequence ID" value="TYO64546.1"/>
    <property type="molecule type" value="Genomic_DNA"/>
</dbReference>
<dbReference type="Gene3D" id="1.10.10.2910">
    <property type="match status" value="1"/>
</dbReference>
<name>A0A5S4YJI4_9BRAD</name>
<gene>
    <name evidence="3" type="ORF">FXV83_21325</name>
</gene>
<dbReference type="CDD" id="cd00093">
    <property type="entry name" value="HTH_XRE"/>
    <property type="match status" value="1"/>
</dbReference>
<evidence type="ECO:0000313" key="4">
    <source>
        <dbReference type="Proteomes" id="UP000324797"/>
    </source>
</evidence>
<dbReference type="InterPro" id="IPR010359">
    <property type="entry name" value="IrrE_HExxH"/>
</dbReference>
<dbReference type="AlphaFoldDB" id="A0A5S4YJI4"/>
<dbReference type="PROSITE" id="PS50943">
    <property type="entry name" value="HTH_CROC1"/>
    <property type="match status" value="1"/>
</dbReference>
<dbReference type="NCBIfam" id="TIGR02607">
    <property type="entry name" value="antidote_HigA"/>
    <property type="match status" value="1"/>
</dbReference>
<dbReference type="Pfam" id="PF01381">
    <property type="entry name" value="HTH_3"/>
    <property type="match status" value="1"/>
</dbReference>
<dbReference type="InterPro" id="IPR052345">
    <property type="entry name" value="Rad_response_metalloprotease"/>
</dbReference>
<sequence length="363" mass="41609">MMQGNRYDPNYAAPPGALIQEYLDEHGISARELARRCGRSAKLITEIVLGKAALEPDTALQLERVLELDASVWIQMEAAYRLHLAREEDGHRLAAFESWVSQFPLEELFERGFLEKTKNSADKVRQFIKFFGVGSVEACQDRFKEMTEVAYRHSPTFMSSKESLLVWLRMGEIDAERIHCKDYDRNSFLDALRKIRTLTNKPLEKFVPEMTTLCSRAGVAFIIVRPVSRLALSGISRWLSPRKALIQQTMRHLSNDHFWFTFFHEAAHLLLHSRKYVFIDNGNSGNANPSEELEANDWAANFLIPKQALEDFIGAGSFDENSVHEFAKEQVIHPGIVVGQLQHRGAVGFNQLNKLRVWFEWAE</sequence>
<dbReference type="InterPro" id="IPR001387">
    <property type="entry name" value="Cro/C1-type_HTH"/>
</dbReference>
<dbReference type="PANTHER" id="PTHR43236">
    <property type="entry name" value="ANTITOXIN HIGA1"/>
    <property type="match status" value="1"/>
</dbReference>
<proteinExistence type="inferred from homology"/>
<feature type="domain" description="HTH cro/C1-type" evidence="2">
    <location>
        <begin position="19"/>
        <end position="73"/>
    </location>
</feature>
<organism evidence="3 4">
    <name type="scientific">Bradyrhizobium hipponense</name>
    <dbReference type="NCBI Taxonomy" id="2605638"/>
    <lineage>
        <taxon>Bacteria</taxon>
        <taxon>Pseudomonadati</taxon>
        <taxon>Pseudomonadota</taxon>
        <taxon>Alphaproteobacteria</taxon>
        <taxon>Hyphomicrobiales</taxon>
        <taxon>Nitrobacteraceae</taxon>
        <taxon>Bradyrhizobium</taxon>
    </lineage>
</organism>
<comment type="similarity">
    <text evidence="1">Belongs to the short-chain fatty acyl-CoA assimilation regulator (ScfR) family.</text>
</comment>
<dbReference type="InterPro" id="IPR010982">
    <property type="entry name" value="Lambda_DNA-bd_dom_sf"/>
</dbReference>
<dbReference type="Pfam" id="PF06114">
    <property type="entry name" value="Peptidase_M78"/>
    <property type="match status" value="1"/>
</dbReference>
<dbReference type="SUPFAM" id="SSF47413">
    <property type="entry name" value="lambda repressor-like DNA-binding domains"/>
    <property type="match status" value="1"/>
</dbReference>
<evidence type="ECO:0000256" key="1">
    <source>
        <dbReference type="ARBA" id="ARBA00007227"/>
    </source>
</evidence>
<dbReference type="InterPro" id="IPR013430">
    <property type="entry name" value="Toxin_antidote_HigA"/>
</dbReference>
<evidence type="ECO:0000259" key="2">
    <source>
        <dbReference type="PROSITE" id="PS50943"/>
    </source>
</evidence>
<dbReference type="PANTHER" id="PTHR43236:SF1">
    <property type="entry name" value="BLL7220 PROTEIN"/>
    <property type="match status" value="1"/>
</dbReference>
<accession>A0A5S4YJI4</accession>
<dbReference type="Proteomes" id="UP000324797">
    <property type="component" value="Unassembled WGS sequence"/>
</dbReference>
<dbReference type="GO" id="GO:0003677">
    <property type="term" value="F:DNA binding"/>
    <property type="evidence" value="ECO:0007669"/>
    <property type="project" value="InterPro"/>
</dbReference>
<dbReference type="Gene3D" id="1.10.260.40">
    <property type="entry name" value="lambda repressor-like DNA-binding domains"/>
    <property type="match status" value="1"/>
</dbReference>